<keyword evidence="9" id="KW-1185">Reference proteome</keyword>
<dbReference type="Pfam" id="PF04542">
    <property type="entry name" value="Sigma70_r2"/>
    <property type="match status" value="1"/>
</dbReference>
<organism evidence="8 9">
    <name type="scientific">Gordoniibacillus kamchatkensis</name>
    <dbReference type="NCBI Taxonomy" id="1590651"/>
    <lineage>
        <taxon>Bacteria</taxon>
        <taxon>Bacillati</taxon>
        <taxon>Bacillota</taxon>
        <taxon>Bacilli</taxon>
        <taxon>Bacillales</taxon>
        <taxon>Paenibacillaceae</taxon>
        <taxon>Gordoniibacillus</taxon>
    </lineage>
</organism>
<dbReference type="Gene3D" id="1.10.10.10">
    <property type="entry name" value="Winged helix-like DNA-binding domain superfamily/Winged helix DNA-binding domain"/>
    <property type="match status" value="1"/>
</dbReference>
<dbReference type="InterPro" id="IPR013324">
    <property type="entry name" value="RNA_pol_sigma_r3/r4-like"/>
</dbReference>
<comment type="caution">
    <text evidence="8">The sequence shown here is derived from an EMBL/GenBank/DDBJ whole genome shotgun (WGS) entry which is preliminary data.</text>
</comment>
<evidence type="ECO:0000256" key="5">
    <source>
        <dbReference type="ARBA" id="ARBA00023163"/>
    </source>
</evidence>
<dbReference type="Proteomes" id="UP000031967">
    <property type="component" value="Unassembled WGS sequence"/>
</dbReference>
<dbReference type="RefSeq" id="WP_041049671.1">
    <property type="nucleotide sequence ID" value="NZ_JXAK01000042.1"/>
</dbReference>
<dbReference type="PANTHER" id="PTHR43133:SF8">
    <property type="entry name" value="RNA POLYMERASE SIGMA FACTOR HI_1459-RELATED"/>
    <property type="match status" value="1"/>
</dbReference>
<keyword evidence="5" id="KW-0804">Transcription</keyword>
<evidence type="ECO:0008006" key="10">
    <source>
        <dbReference type="Google" id="ProtNLM"/>
    </source>
</evidence>
<feature type="domain" description="RNA polymerase sigma-70 region 2" evidence="6">
    <location>
        <begin position="26"/>
        <end position="84"/>
    </location>
</feature>
<keyword evidence="4" id="KW-0238">DNA-binding</keyword>
<dbReference type="InterPro" id="IPR013249">
    <property type="entry name" value="RNA_pol_sigma70_r4_t2"/>
</dbReference>
<accession>A0ABR5ADV2</accession>
<dbReference type="EMBL" id="JXAK01000042">
    <property type="protein sequence ID" value="KIL39182.1"/>
    <property type="molecule type" value="Genomic_DNA"/>
</dbReference>
<dbReference type="InterPro" id="IPR039425">
    <property type="entry name" value="RNA_pol_sigma-70-like"/>
</dbReference>
<protein>
    <recommendedName>
        <fullName evidence="10">RNA polymerase sigma factor</fullName>
    </recommendedName>
</protein>
<keyword evidence="3" id="KW-0731">Sigma factor</keyword>
<evidence type="ECO:0000259" key="6">
    <source>
        <dbReference type="Pfam" id="PF04542"/>
    </source>
</evidence>
<dbReference type="Gene3D" id="1.10.1740.10">
    <property type="match status" value="1"/>
</dbReference>
<evidence type="ECO:0000256" key="2">
    <source>
        <dbReference type="ARBA" id="ARBA00023015"/>
    </source>
</evidence>
<dbReference type="Pfam" id="PF08281">
    <property type="entry name" value="Sigma70_r4_2"/>
    <property type="match status" value="1"/>
</dbReference>
<evidence type="ECO:0000256" key="3">
    <source>
        <dbReference type="ARBA" id="ARBA00023082"/>
    </source>
</evidence>
<evidence type="ECO:0000313" key="8">
    <source>
        <dbReference type="EMBL" id="KIL39182.1"/>
    </source>
</evidence>
<sequence>MDSSANFEYLQYVAGTVDQKAVLRDLMNAYGNDIWNFAFALSRSAEQADAIAQETFVRAYRALRLYRGEASVKAWLLSLARSAAASCKKPALLRLLPVRGGSAGKTAPEAAEMNASWQRLIELPAKYREVLILSAHNRLSIADIAYVLDIPEEAAKSRLHEARLKAIEAKGG</sequence>
<dbReference type="SUPFAM" id="SSF88946">
    <property type="entry name" value="Sigma2 domain of RNA polymerase sigma factors"/>
    <property type="match status" value="1"/>
</dbReference>
<keyword evidence="2" id="KW-0805">Transcription regulation</keyword>
<evidence type="ECO:0000259" key="7">
    <source>
        <dbReference type="Pfam" id="PF08281"/>
    </source>
</evidence>
<dbReference type="SUPFAM" id="SSF88659">
    <property type="entry name" value="Sigma3 and sigma4 domains of RNA polymerase sigma factors"/>
    <property type="match status" value="1"/>
</dbReference>
<dbReference type="InterPro" id="IPR013325">
    <property type="entry name" value="RNA_pol_sigma_r2"/>
</dbReference>
<evidence type="ECO:0000313" key="9">
    <source>
        <dbReference type="Proteomes" id="UP000031967"/>
    </source>
</evidence>
<reference evidence="8 9" key="1">
    <citation type="submission" date="2014-12" db="EMBL/GenBank/DDBJ databases">
        <title>Draft genome sequence of Paenibacillus kamchatkensis strain B-2647.</title>
        <authorList>
            <person name="Karlyshev A.V."/>
            <person name="Kudryashova E.B."/>
        </authorList>
    </citation>
    <scope>NUCLEOTIDE SEQUENCE [LARGE SCALE GENOMIC DNA]</scope>
    <source>
        <strain evidence="8 9">VKM B-2647</strain>
    </source>
</reference>
<evidence type="ECO:0000256" key="1">
    <source>
        <dbReference type="ARBA" id="ARBA00010641"/>
    </source>
</evidence>
<comment type="similarity">
    <text evidence="1">Belongs to the sigma-70 factor family. ECF subfamily.</text>
</comment>
<name>A0ABR5ADV2_9BACL</name>
<feature type="domain" description="RNA polymerase sigma factor 70 region 4 type 2" evidence="7">
    <location>
        <begin position="119"/>
        <end position="165"/>
    </location>
</feature>
<gene>
    <name evidence="8" type="ORF">SD70_21840</name>
</gene>
<proteinExistence type="inferred from homology"/>
<dbReference type="PANTHER" id="PTHR43133">
    <property type="entry name" value="RNA POLYMERASE ECF-TYPE SIGMA FACTO"/>
    <property type="match status" value="1"/>
</dbReference>
<dbReference type="InterPro" id="IPR007627">
    <property type="entry name" value="RNA_pol_sigma70_r2"/>
</dbReference>
<dbReference type="InterPro" id="IPR036388">
    <property type="entry name" value="WH-like_DNA-bd_sf"/>
</dbReference>
<evidence type="ECO:0000256" key="4">
    <source>
        <dbReference type="ARBA" id="ARBA00023125"/>
    </source>
</evidence>